<dbReference type="GO" id="GO:0005874">
    <property type="term" value="C:microtubule"/>
    <property type="evidence" value="ECO:0007669"/>
    <property type="project" value="UniProtKB-KW"/>
</dbReference>
<dbReference type="PANTHER" id="PTHR28036:SF1">
    <property type="entry name" value="DASH COMPLEX SUBUNIT DAD2"/>
    <property type="match status" value="1"/>
</dbReference>
<dbReference type="AlphaFoldDB" id="A0A1W5CTI5"/>
<keyword evidence="12" id="KW-0995">Kinetochore</keyword>
<evidence type="ECO:0000256" key="17">
    <source>
        <dbReference type="ARBA" id="ARBA00030568"/>
    </source>
</evidence>
<evidence type="ECO:0000313" key="19">
    <source>
        <dbReference type="EMBL" id="SLM34090.1"/>
    </source>
</evidence>
<evidence type="ECO:0000256" key="13">
    <source>
        <dbReference type="ARBA" id="ARBA00023212"/>
    </source>
</evidence>
<feature type="region of interest" description="Disordered" evidence="18">
    <location>
        <begin position="94"/>
        <end position="147"/>
    </location>
</feature>
<evidence type="ECO:0000256" key="16">
    <source>
        <dbReference type="ARBA" id="ARBA00023328"/>
    </source>
</evidence>
<dbReference type="Pfam" id="PF08654">
    <property type="entry name" value="DASH_Dad2"/>
    <property type="match status" value="1"/>
</dbReference>
<keyword evidence="8" id="KW-0132">Cell division</keyword>
<evidence type="ECO:0000256" key="10">
    <source>
        <dbReference type="ARBA" id="ARBA00022776"/>
    </source>
</evidence>
<keyword evidence="13" id="KW-0206">Cytoskeleton</keyword>
<comment type="subcellular location">
    <subcellularLocation>
        <location evidence="3">Chromosome</location>
        <location evidence="3">Centromere</location>
        <location evidence="3">Kinetochore</location>
    </subcellularLocation>
    <subcellularLocation>
        <location evidence="2">Cytoplasm</location>
        <location evidence="2">Cytoskeleton</location>
        <location evidence="2">Spindle</location>
    </subcellularLocation>
    <subcellularLocation>
        <location evidence="1">Nucleus</location>
    </subcellularLocation>
</comment>
<evidence type="ECO:0000256" key="4">
    <source>
        <dbReference type="ARBA" id="ARBA00005501"/>
    </source>
</evidence>
<dbReference type="GO" id="GO:0000278">
    <property type="term" value="P:mitotic cell cycle"/>
    <property type="evidence" value="ECO:0007669"/>
    <property type="project" value="InterPro"/>
</dbReference>
<evidence type="ECO:0000256" key="6">
    <source>
        <dbReference type="ARBA" id="ARBA00022454"/>
    </source>
</evidence>
<dbReference type="GO" id="GO:0051301">
    <property type="term" value="P:cell division"/>
    <property type="evidence" value="ECO:0007669"/>
    <property type="project" value="UniProtKB-KW"/>
</dbReference>
<feature type="region of interest" description="Disordered" evidence="18">
    <location>
        <begin position="1"/>
        <end position="24"/>
    </location>
</feature>
<keyword evidence="7" id="KW-0963">Cytoplasm</keyword>
<keyword evidence="14" id="KW-0539">Nucleus</keyword>
<evidence type="ECO:0000256" key="7">
    <source>
        <dbReference type="ARBA" id="ARBA00022490"/>
    </source>
</evidence>
<keyword evidence="6" id="KW-0158">Chromosome</keyword>
<comment type="similarity">
    <text evidence="4">Belongs to the DASH complex DAD2 family.</text>
</comment>
<keyword evidence="16" id="KW-0137">Centromere</keyword>
<feature type="compositionally biased region" description="Polar residues" evidence="18">
    <location>
        <begin position="127"/>
        <end position="141"/>
    </location>
</feature>
<keyword evidence="9" id="KW-0493">Microtubule</keyword>
<keyword evidence="15" id="KW-0131">Cell cycle</keyword>
<name>A0A1W5CTI5_9LECA</name>
<evidence type="ECO:0000256" key="12">
    <source>
        <dbReference type="ARBA" id="ARBA00022838"/>
    </source>
</evidence>
<evidence type="ECO:0000256" key="1">
    <source>
        <dbReference type="ARBA" id="ARBA00004123"/>
    </source>
</evidence>
<protein>
    <recommendedName>
        <fullName evidence="5">DASH complex subunit DAD2</fullName>
    </recommendedName>
    <alternativeName>
        <fullName evidence="17">Outer kinetochore protein DAD2</fullName>
    </alternativeName>
</protein>
<evidence type="ECO:0000256" key="3">
    <source>
        <dbReference type="ARBA" id="ARBA00004629"/>
    </source>
</evidence>
<dbReference type="PANTHER" id="PTHR28036">
    <property type="entry name" value="DASH COMPLEX SUBUNIT DAD2"/>
    <property type="match status" value="1"/>
</dbReference>
<evidence type="ECO:0000256" key="18">
    <source>
        <dbReference type="SAM" id="MobiDB-lite"/>
    </source>
</evidence>
<dbReference type="Proteomes" id="UP000192927">
    <property type="component" value="Unassembled WGS sequence"/>
</dbReference>
<evidence type="ECO:0000256" key="5">
    <source>
        <dbReference type="ARBA" id="ARBA00020260"/>
    </source>
</evidence>
<keyword evidence="11" id="KW-0159">Chromosome partition</keyword>
<evidence type="ECO:0000256" key="11">
    <source>
        <dbReference type="ARBA" id="ARBA00022829"/>
    </source>
</evidence>
<sequence length="147" mass="15879">MSSQNRPLSSNLRHPSLGGNTGQSPILVARINEKRAELENLKQLRDLSAGLAEQMQTLEEKLATLADGTEAVATVLSNWHNVLRAINMASLHIPKPKASNGTAMEEGDMQQPEPDVPLPQTLVRIPTQPSWQQLEPQTSSGGRAGGE</sequence>
<dbReference type="GO" id="GO:1990023">
    <property type="term" value="C:mitotic spindle midzone"/>
    <property type="evidence" value="ECO:0007669"/>
    <property type="project" value="TreeGrafter"/>
</dbReference>
<evidence type="ECO:0000256" key="14">
    <source>
        <dbReference type="ARBA" id="ARBA00023242"/>
    </source>
</evidence>
<organism evidence="19 20">
    <name type="scientific">Lasallia pustulata</name>
    <dbReference type="NCBI Taxonomy" id="136370"/>
    <lineage>
        <taxon>Eukaryota</taxon>
        <taxon>Fungi</taxon>
        <taxon>Dikarya</taxon>
        <taxon>Ascomycota</taxon>
        <taxon>Pezizomycotina</taxon>
        <taxon>Lecanoromycetes</taxon>
        <taxon>OSLEUM clade</taxon>
        <taxon>Umbilicariomycetidae</taxon>
        <taxon>Umbilicariales</taxon>
        <taxon>Umbilicariaceae</taxon>
        <taxon>Lasallia</taxon>
    </lineage>
</organism>
<dbReference type="GO" id="GO:0044732">
    <property type="term" value="C:mitotic spindle pole body"/>
    <property type="evidence" value="ECO:0007669"/>
    <property type="project" value="TreeGrafter"/>
</dbReference>
<evidence type="ECO:0000256" key="9">
    <source>
        <dbReference type="ARBA" id="ARBA00022701"/>
    </source>
</evidence>
<proteinExistence type="inferred from homology"/>
<accession>A0A1W5CTI5</accession>
<reference evidence="20" key="1">
    <citation type="submission" date="2017-03" db="EMBL/GenBank/DDBJ databases">
        <authorList>
            <person name="Sharma R."/>
            <person name="Thines M."/>
        </authorList>
    </citation>
    <scope>NUCLEOTIDE SEQUENCE [LARGE SCALE GENOMIC DNA]</scope>
</reference>
<evidence type="ECO:0000313" key="20">
    <source>
        <dbReference type="Proteomes" id="UP000192927"/>
    </source>
</evidence>
<keyword evidence="20" id="KW-1185">Reference proteome</keyword>
<evidence type="ECO:0000256" key="8">
    <source>
        <dbReference type="ARBA" id="ARBA00022618"/>
    </source>
</evidence>
<dbReference type="GO" id="GO:0008608">
    <property type="term" value="P:attachment of spindle microtubules to kinetochore"/>
    <property type="evidence" value="ECO:0007669"/>
    <property type="project" value="TreeGrafter"/>
</dbReference>
<keyword evidence="10" id="KW-0498">Mitosis</keyword>
<evidence type="ECO:0000256" key="2">
    <source>
        <dbReference type="ARBA" id="ARBA00004186"/>
    </source>
</evidence>
<dbReference type="GO" id="GO:0042729">
    <property type="term" value="C:DASH complex"/>
    <property type="evidence" value="ECO:0007669"/>
    <property type="project" value="InterPro"/>
</dbReference>
<dbReference type="EMBL" id="FWEW01000217">
    <property type="protein sequence ID" value="SLM34090.1"/>
    <property type="molecule type" value="Genomic_DNA"/>
</dbReference>
<evidence type="ECO:0000256" key="15">
    <source>
        <dbReference type="ARBA" id="ARBA00023306"/>
    </source>
</evidence>
<feature type="compositionally biased region" description="Polar residues" evidence="18">
    <location>
        <begin position="1"/>
        <end position="13"/>
    </location>
</feature>
<dbReference type="InterPro" id="IPR013963">
    <property type="entry name" value="DASH_Dad2"/>
</dbReference>